<keyword evidence="3" id="KW-1185">Reference proteome</keyword>
<accession>A0ABZ1C3V9</accession>
<dbReference type="EMBL" id="CP141615">
    <property type="protein sequence ID" value="WRP18787.1"/>
    <property type="molecule type" value="Genomic_DNA"/>
</dbReference>
<sequence>MSEPWVVAGLLGKAVGQALDRGLFVQADVRFAIAGTSILSLHIRAALASFKALARHAGLGSWFSRAPVAPSPLPRRVDVRAAHRSGPPRWPHRPERLAGRPSRPLPARPLPAALPGASPFVAVPVPSSRGWGAYACRPAA</sequence>
<protein>
    <submittedName>
        <fullName evidence="2">Uncharacterized protein</fullName>
    </submittedName>
</protein>
<dbReference type="Proteomes" id="UP001332192">
    <property type="component" value="Chromosome"/>
</dbReference>
<evidence type="ECO:0000256" key="1">
    <source>
        <dbReference type="SAM" id="MobiDB-lite"/>
    </source>
</evidence>
<feature type="region of interest" description="Disordered" evidence="1">
    <location>
        <begin position="82"/>
        <end position="109"/>
    </location>
</feature>
<evidence type="ECO:0000313" key="2">
    <source>
        <dbReference type="EMBL" id="WRP18787.1"/>
    </source>
</evidence>
<proteinExistence type="predicted"/>
<organism evidence="2 3">
    <name type="scientific">Carboxydichorda subterranea</name>
    <dbReference type="NCBI Taxonomy" id="3109565"/>
    <lineage>
        <taxon>Bacteria</taxon>
        <taxon>Bacillati</taxon>
        <taxon>Bacillota</taxon>
        <taxon>Limnochordia</taxon>
        <taxon>Limnochordales</taxon>
        <taxon>Geochordaceae</taxon>
        <taxon>Carboxydichorda</taxon>
    </lineage>
</organism>
<gene>
    <name evidence="2" type="ORF">U7230_07290</name>
</gene>
<dbReference type="RefSeq" id="WP_324718059.1">
    <property type="nucleotide sequence ID" value="NZ_CP141615.1"/>
</dbReference>
<reference evidence="2 3" key="1">
    <citation type="journal article" date="2024" name="Front. Microbiol.">
        <title>Novel thermophilic genera Geochorda gen. nov. and Carboxydochorda gen. nov. from the deep terrestrial subsurface reveal the ecophysiological diversity in the class Limnochordia.</title>
        <authorList>
            <person name="Karnachuk O.V."/>
            <person name="Lukina A.P."/>
            <person name="Avakyan M.R."/>
            <person name="Kadnikov V.V."/>
            <person name="Begmatov S."/>
            <person name="Beletsky A.V."/>
            <person name="Vlasova K.G."/>
            <person name="Novikov A.A."/>
            <person name="Shcherbakova V.A."/>
            <person name="Mardanov A.V."/>
            <person name="Ravin N.V."/>
        </authorList>
    </citation>
    <scope>NUCLEOTIDE SEQUENCE [LARGE SCALE GENOMIC DNA]</scope>
    <source>
        <strain evidence="2 3">L945</strain>
    </source>
</reference>
<name>A0ABZ1C3V9_9FIRM</name>
<evidence type="ECO:0000313" key="3">
    <source>
        <dbReference type="Proteomes" id="UP001332192"/>
    </source>
</evidence>